<feature type="region of interest" description="Disordered" evidence="8">
    <location>
        <begin position="1"/>
        <end position="23"/>
    </location>
</feature>
<comment type="subunit">
    <text evidence="6">Interacts with the CDC2 and CDK2 protein kinases to form a serine/threonine kinase holoenzyme complex. The cyclin subunit imparts substrate specificity to the complex.</text>
</comment>
<gene>
    <name evidence="11" type="ORF">F0562_004009</name>
</gene>
<dbReference type="InterPro" id="IPR006671">
    <property type="entry name" value="Cyclin_N"/>
</dbReference>
<evidence type="ECO:0000256" key="7">
    <source>
        <dbReference type="RuleBase" id="RU000383"/>
    </source>
</evidence>
<feature type="domain" description="Cyclin-like" evidence="9">
    <location>
        <begin position="314"/>
        <end position="396"/>
    </location>
</feature>
<sequence>MVIADENNPSLIRPTNLQGGPEMGSKKFGVEIRNNRRALSVINQNLVGAPSYPCVVNKRACLETQVISDKNLPNPVHRPITRKFAAQLASIQTCPEETKKTNPSADNFSVWEDCPITDVEEHKPATEQPEPMFLEQTQTDAVFSEKDQMEEVEMEDIFEEPIMDIDSCDAKNPLAVVDYVQDLYAYYRRMENSSCVSPSYMEQQFDINEKMRAILIDWLIEVHHKFELREETLFLTVNLIDRFLSQQAMVRKKLQLVGLVAMLLACKFEEVSVPVVDDLVFISDKAYTRKEVLEMEKLMLNILQFNMSVPTPYVFMKRFLKAAQSDRKLEHLSFFLIELCLVEHEMLKFPPSFLAAAAIYTAQCTLYGFKQWSKTCEWYTSYSEDQLIECSRLIVSFHQKAATGKLTGVHRKYCTSKFGYAAKCEPAAHVLVETQT</sequence>
<dbReference type="CDD" id="cd20567">
    <property type="entry name" value="CYCLIN_AtCycB-like_rpt1"/>
    <property type="match status" value="1"/>
</dbReference>
<evidence type="ECO:0000313" key="11">
    <source>
        <dbReference type="EMBL" id="KAA8547580.1"/>
    </source>
</evidence>
<comment type="similarity">
    <text evidence="1">Belongs to the cyclin family. Cyclin AB subfamily.</text>
</comment>
<dbReference type="PROSITE" id="PS00292">
    <property type="entry name" value="CYCLINS"/>
    <property type="match status" value="1"/>
</dbReference>
<dbReference type="InterPro" id="IPR036915">
    <property type="entry name" value="Cyclin-like_sf"/>
</dbReference>
<feature type="compositionally biased region" description="Polar residues" evidence="8">
    <location>
        <begin position="7"/>
        <end position="18"/>
    </location>
</feature>
<dbReference type="SUPFAM" id="SSF47954">
    <property type="entry name" value="Cyclin-like"/>
    <property type="match status" value="2"/>
</dbReference>
<evidence type="ECO:0000259" key="9">
    <source>
        <dbReference type="SMART" id="SM00385"/>
    </source>
</evidence>
<dbReference type="SMART" id="SM01332">
    <property type="entry name" value="Cyclin_C"/>
    <property type="match status" value="1"/>
</dbReference>
<dbReference type="InterPro" id="IPR004367">
    <property type="entry name" value="Cyclin_C-dom"/>
</dbReference>
<evidence type="ECO:0000313" key="12">
    <source>
        <dbReference type="Proteomes" id="UP000325577"/>
    </source>
</evidence>
<keyword evidence="4" id="KW-0131">Cell cycle</keyword>
<accession>A0A5J5C081</accession>
<dbReference type="InterPro" id="IPR013763">
    <property type="entry name" value="Cyclin-like_dom"/>
</dbReference>
<evidence type="ECO:0000256" key="2">
    <source>
        <dbReference type="ARBA" id="ARBA00022618"/>
    </source>
</evidence>
<evidence type="ECO:0000256" key="5">
    <source>
        <dbReference type="ARBA" id="ARBA00059307"/>
    </source>
</evidence>
<dbReference type="FunFam" id="1.10.472.10:FF:000032">
    <property type="entry name" value="G2/mitotic-specific cyclin-1"/>
    <property type="match status" value="1"/>
</dbReference>
<dbReference type="InterPro" id="IPR046965">
    <property type="entry name" value="Cyclin_A/B-like"/>
</dbReference>
<keyword evidence="3 7" id="KW-0195">Cyclin</keyword>
<keyword evidence="2" id="KW-0132">Cell division</keyword>
<dbReference type="GO" id="GO:0044772">
    <property type="term" value="P:mitotic cell cycle phase transition"/>
    <property type="evidence" value="ECO:0007669"/>
    <property type="project" value="InterPro"/>
</dbReference>
<comment type="function">
    <text evidence="5">Essential for the control of the cell cycle at the G2/M (mitosis) transition. G2/M cyclins accumulate steadily during G2 and are abruptly destroyed at mitosis.</text>
</comment>
<dbReference type="SMART" id="SM00385">
    <property type="entry name" value="CYCLIN"/>
    <property type="match status" value="2"/>
</dbReference>
<dbReference type="EMBL" id="CM018032">
    <property type="protein sequence ID" value="KAA8547580.1"/>
    <property type="molecule type" value="Genomic_DNA"/>
</dbReference>
<dbReference type="AlphaFoldDB" id="A0A5J5C081"/>
<dbReference type="Gene3D" id="1.10.472.10">
    <property type="entry name" value="Cyclin-like"/>
    <property type="match status" value="2"/>
</dbReference>
<protein>
    <submittedName>
        <fullName evidence="11">Uncharacterized protein</fullName>
    </submittedName>
</protein>
<dbReference type="CDD" id="cd20511">
    <property type="entry name" value="CYCLIN_AtCycB-like_rpt2"/>
    <property type="match status" value="1"/>
</dbReference>
<dbReference type="PIRSF" id="PIRSF001771">
    <property type="entry name" value="Cyclin_A_B_D_E"/>
    <property type="match status" value="1"/>
</dbReference>
<evidence type="ECO:0000256" key="8">
    <source>
        <dbReference type="SAM" id="MobiDB-lite"/>
    </source>
</evidence>
<dbReference type="GO" id="GO:0010332">
    <property type="term" value="P:response to gamma radiation"/>
    <property type="evidence" value="ECO:0007669"/>
    <property type="project" value="UniProtKB-ARBA"/>
</dbReference>
<dbReference type="InterPro" id="IPR048258">
    <property type="entry name" value="Cyclins_cyclin-box"/>
</dbReference>
<evidence type="ECO:0000256" key="4">
    <source>
        <dbReference type="ARBA" id="ARBA00023306"/>
    </source>
</evidence>
<dbReference type="Pfam" id="PF00134">
    <property type="entry name" value="Cyclin_N"/>
    <property type="match status" value="1"/>
</dbReference>
<dbReference type="GO" id="GO:0051301">
    <property type="term" value="P:cell division"/>
    <property type="evidence" value="ECO:0007669"/>
    <property type="project" value="UniProtKB-KW"/>
</dbReference>
<dbReference type="PANTHER" id="PTHR10177">
    <property type="entry name" value="CYCLINS"/>
    <property type="match status" value="1"/>
</dbReference>
<evidence type="ECO:0000256" key="1">
    <source>
        <dbReference type="ARBA" id="ARBA00006955"/>
    </source>
</evidence>
<organism evidence="11 12">
    <name type="scientific">Nyssa sinensis</name>
    <dbReference type="NCBI Taxonomy" id="561372"/>
    <lineage>
        <taxon>Eukaryota</taxon>
        <taxon>Viridiplantae</taxon>
        <taxon>Streptophyta</taxon>
        <taxon>Embryophyta</taxon>
        <taxon>Tracheophyta</taxon>
        <taxon>Spermatophyta</taxon>
        <taxon>Magnoliopsida</taxon>
        <taxon>eudicotyledons</taxon>
        <taxon>Gunneridae</taxon>
        <taxon>Pentapetalae</taxon>
        <taxon>asterids</taxon>
        <taxon>Cornales</taxon>
        <taxon>Nyssaceae</taxon>
        <taxon>Nyssa</taxon>
    </lineage>
</organism>
<dbReference type="Pfam" id="PF02984">
    <property type="entry name" value="Cyclin_C"/>
    <property type="match status" value="1"/>
</dbReference>
<dbReference type="OrthoDB" id="5590282at2759"/>
<keyword evidence="12" id="KW-1185">Reference proteome</keyword>
<dbReference type="Proteomes" id="UP000325577">
    <property type="component" value="Linkage Group LG1"/>
</dbReference>
<proteinExistence type="inferred from homology"/>
<evidence type="ECO:0000256" key="6">
    <source>
        <dbReference type="ARBA" id="ARBA00065123"/>
    </source>
</evidence>
<feature type="domain" description="Cyclin-like" evidence="9">
    <location>
        <begin position="217"/>
        <end position="301"/>
    </location>
</feature>
<reference evidence="11 12" key="1">
    <citation type="submission" date="2019-09" db="EMBL/GenBank/DDBJ databases">
        <title>A chromosome-level genome assembly of the Chinese tupelo Nyssa sinensis.</title>
        <authorList>
            <person name="Yang X."/>
            <person name="Kang M."/>
            <person name="Yang Y."/>
            <person name="Xiong H."/>
            <person name="Wang M."/>
            <person name="Zhang Z."/>
            <person name="Wang Z."/>
            <person name="Wu H."/>
            <person name="Ma T."/>
            <person name="Liu J."/>
            <person name="Xi Z."/>
        </authorList>
    </citation>
    <scope>NUCLEOTIDE SEQUENCE [LARGE SCALE GENOMIC DNA]</scope>
    <source>
        <strain evidence="11">J267</strain>
        <tissue evidence="11">Leaf</tissue>
    </source>
</reference>
<dbReference type="InterPro" id="IPR039361">
    <property type="entry name" value="Cyclin"/>
</dbReference>
<dbReference type="GO" id="GO:0016538">
    <property type="term" value="F:cyclin-dependent protein serine/threonine kinase regulator activity"/>
    <property type="evidence" value="ECO:0007669"/>
    <property type="project" value="InterPro"/>
</dbReference>
<feature type="domain" description="Cyclin C-terminal" evidence="10">
    <location>
        <begin position="310"/>
        <end position="427"/>
    </location>
</feature>
<evidence type="ECO:0000259" key="10">
    <source>
        <dbReference type="SMART" id="SM01332"/>
    </source>
</evidence>
<evidence type="ECO:0000256" key="3">
    <source>
        <dbReference type="ARBA" id="ARBA00023127"/>
    </source>
</evidence>
<name>A0A5J5C081_9ASTE</name>